<feature type="domain" description="Peptidase M14" evidence="5">
    <location>
        <begin position="381"/>
        <end position="676"/>
    </location>
</feature>
<proteinExistence type="inferred from homology"/>
<dbReference type="InterPro" id="IPR000834">
    <property type="entry name" value="Peptidase_M14"/>
</dbReference>
<dbReference type="OrthoDB" id="10253041at2759"/>
<evidence type="ECO:0000259" key="5">
    <source>
        <dbReference type="PROSITE" id="PS52035"/>
    </source>
</evidence>
<dbReference type="Gene3D" id="3.40.630.10">
    <property type="entry name" value="Zn peptidases"/>
    <property type="match status" value="1"/>
</dbReference>
<organism evidence="6 7">
    <name type="scientific">Pythium oligandrum</name>
    <name type="common">Mycoparasitic fungus</name>
    <dbReference type="NCBI Taxonomy" id="41045"/>
    <lineage>
        <taxon>Eukaryota</taxon>
        <taxon>Sar</taxon>
        <taxon>Stramenopiles</taxon>
        <taxon>Oomycota</taxon>
        <taxon>Peronosporomycetes</taxon>
        <taxon>Pythiales</taxon>
        <taxon>Pythiaceae</taxon>
        <taxon>Pythium</taxon>
    </lineage>
</organism>
<feature type="active site" description="Proton donor/acceptor" evidence="3">
    <location>
        <position position="620"/>
    </location>
</feature>
<keyword evidence="7" id="KW-1185">Reference proteome</keyword>
<feature type="region of interest" description="Disordered" evidence="4">
    <location>
        <begin position="957"/>
        <end position="1005"/>
    </location>
</feature>
<evidence type="ECO:0000256" key="1">
    <source>
        <dbReference type="ARBA" id="ARBA00001947"/>
    </source>
</evidence>
<feature type="region of interest" description="Disordered" evidence="4">
    <location>
        <begin position="831"/>
        <end position="885"/>
    </location>
</feature>
<feature type="compositionally biased region" description="Low complexity" evidence="4">
    <location>
        <begin position="86"/>
        <end position="96"/>
    </location>
</feature>
<evidence type="ECO:0000256" key="4">
    <source>
        <dbReference type="SAM" id="MobiDB-lite"/>
    </source>
</evidence>
<comment type="similarity">
    <text evidence="2 3">Belongs to the peptidase M14 family.</text>
</comment>
<dbReference type="Gene3D" id="2.60.40.3120">
    <property type="match status" value="1"/>
</dbReference>
<dbReference type="SUPFAM" id="SSF53187">
    <property type="entry name" value="Zn-dependent exopeptidases"/>
    <property type="match status" value="1"/>
</dbReference>
<feature type="compositionally biased region" description="Polar residues" evidence="4">
    <location>
        <begin position="687"/>
        <end position="716"/>
    </location>
</feature>
<feature type="compositionally biased region" description="Pro residues" evidence="4">
    <location>
        <begin position="870"/>
        <end position="882"/>
    </location>
</feature>
<evidence type="ECO:0000313" key="6">
    <source>
        <dbReference type="EMBL" id="TMW63340.1"/>
    </source>
</evidence>
<feature type="region of interest" description="Disordered" evidence="4">
    <location>
        <begin position="69"/>
        <end position="101"/>
    </location>
</feature>
<dbReference type="InterPro" id="IPR050821">
    <property type="entry name" value="Cytosolic_carboxypeptidase"/>
</dbReference>
<name>A0A8K1CHI9_PYTOL</name>
<feature type="region of interest" description="Disordered" evidence="4">
    <location>
        <begin position="148"/>
        <end position="171"/>
    </location>
</feature>
<dbReference type="GO" id="GO:0006508">
    <property type="term" value="P:proteolysis"/>
    <property type="evidence" value="ECO:0007669"/>
    <property type="project" value="InterPro"/>
</dbReference>
<dbReference type="PANTHER" id="PTHR12756:SF11">
    <property type="entry name" value="CYTOSOLIC CARBOXYPEPTIDASE 1"/>
    <property type="match status" value="1"/>
</dbReference>
<feature type="region of interest" description="Disordered" evidence="4">
    <location>
        <begin position="686"/>
        <end position="743"/>
    </location>
</feature>
<evidence type="ECO:0000256" key="3">
    <source>
        <dbReference type="PROSITE-ProRule" id="PRU01379"/>
    </source>
</evidence>
<dbReference type="GO" id="GO:0004181">
    <property type="term" value="F:metallocarboxypeptidase activity"/>
    <property type="evidence" value="ECO:0007669"/>
    <property type="project" value="InterPro"/>
</dbReference>
<accession>A0A8K1CHI9</accession>
<dbReference type="PROSITE" id="PS52035">
    <property type="entry name" value="PEPTIDASE_M14"/>
    <property type="match status" value="1"/>
</dbReference>
<dbReference type="Proteomes" id="UP000794436">
    <property type="component" value="Unassembled WGS sequence"/>
</dbReference>
<feature type="compositionally biased region" description="Low complexity" evidence="4">
    <location>
        <begin position="157"/>
        <end position="171"/>
    </location>
</feature>
<feature type="compositionally biased region" description="Basic residues" evidence="4">
    <location>
        <begin position="980"/>
        <end position="996"/>
    </location>
</feature>
<evidence type="ECO:0000313" key="7">
    <source>
        <dbReference type="Proteomes" id="UP000794436"/>
    </source>
</evidence>
<dbReference type="PANTHER" id="PTHR12756">
    <property type="entry name" value="CYTOSOLIC CARBOXYPEPTIDASE"/>
    <property type="match status" value="1"/>
</dbReference>
<comment type="caution">
    <text evidence="6">The sequence shown here is derived from an EMBL/GenBank/DDBJ whole genome shotgun (WGS) entry which is preliminary data.</text>
</comment>
<feature type="region of interest" description="Disordered" evidence="4">
    <location>
        <begin position="899"/>
        <end position="945"/>
    </location>
</feature>
<sequence>MTEATSSNDRVTLRNVATVAAFTVSAARPALIRRWSRKAVQSTPPPLPLISLPPDDDWEEFDVPTRTGFGYSLPDMGLEKEEPVDTSATSSPSTSTGLQRQQRQFEMLHDRPRICRLLSDYMAQNENFQVRRHGFGIDTRLVYKRQKSTMAASQVRSGSNESENASNGNGSDRAMLADEADLQFNAFFESGNLDRAYRVLGRHYTSTNDLLGTTSTDAGPSMPTSTANAIPFPFFVKVDMEYDLYCDTDISTHGHIQWYFFRVQFPLTILKPRNTSHVAPKAVKVRFNIRNMLKKSSLYNDGMLPAVYVDGPDGAFRGWHHAGVNVCYFKNAETYRNRKTGKVQNYYTLSFVYEFQESPIEFNADEDQPVKTQSWYFAHCYPYTYSRLQRFLLTLQKDPERNRYFRRRVLCKTIAGNICDVLTITDFSQEDDSRTGIVLTARVHPGESNSSFIMHGIIDFLTGPSLEARYLRHRFVFKVVPMLNPDGVIHGNYRCSLAGTDLNRRYVNPSPELHPTIHATKNMVLSLRKSRVISLYCDIHGHSRKRNIFLYGCLPYDETSRSEAAKLRMFPHVLCKTCNASTGGYFSLADCTFSVSKSKRGTGRVVVWNEGQVLHSVTLEASFFGVGVNRKSHRYQNAPSNGGLITPNLEFAATHFMPSDLRQAGVKLCLALIPFAHLLDLDRPAGSPSTASLVTTEEPSSLTDTSPTVGVESPSSIKRCFSPITRPSVPENDDQPSPTRLTGTFHRTESKLRLAPIQLTTASPAPITPLQLHGDTLSSPFFTSPSRISPRPADPLKGFGAVFGDGDLAALFSGVSSPEDLLREIEDALPENLQNGSDDDESPGSESDPSGDNMEDEELQRQESWKNVLTPPPQTTEEPSPPKLLVKSRTLKLMKRFSDSQVGSHMNEALLANQAPLEAENPPEPSLPPTKQTAREPPKTPNPVMLAPIRKSVIPSSYKLRQGAHNSGHGPDRNRDIASLHRRAVQRRNKSRRISHRLVLNEDDF</sequence>
<evidence type="ECO:0000256" key="2">
    <source>
        <dbReference type="ARBA" id="ARBA00005988"/>
    </source>
</evidence>
<dbReference type="Pfam" id="PF00246">
    <property type="entry name" value="Peptidase_M14"/>
    <property type="match status" value="1"/>
</dbReference>
<comment type="cofactor">
    <cofactor evidence="1">
        <name>Zn(2+)</name>
        <dbReference type="ChEBI" id="CHEBI:29105"/>
    </cofactor>
</comment>
<dbReference type="AlphaFoldDB" id="A0A8K1CHI9"/>
<reference evidence="6" key="1">
    <citation type="submission" date="2019-03" db="EMBL/GenBank/DDBJ databases">
        <title>Long read genome sequence of the mycoparasitic Pythium oligandrum ATCC 38472 isolated from sugarbeet rhizosphere.</title>
        <authorList>
            <person name="Gaulin E."/>
        </authorList>
    </citation>
    <scope>NUCLEOTIDE SEQUENCE</scope>
    <source>
        <strain evidence="6">ATCC 38472_TT</strain>
    </source>
</reference>
<protein>
    <recommendedName>
        <fullName evidence="5">Peptidase M14 domain-containing protein</fullName>
    </recommendedName>
</protein>
<dbReference type="GO" id="GO:0008270">
    <property type="term" value="F:zinc ion binding"/>
    <property type="evidence" value="ECO:0007669"/>
    <property type="project" value="InterPro"/>
</dbReference>
<feature type="compositionally biased region" description="Basic and acidic residues" evidence="4">
    <location>
        <begin position="970"/>
        <end position="979"/>
    </location>
</feature>
<dbReference type="EMBL" id="SPLM01000072">
    <property type="protein sequence ID" value="TMW63340.1"/>
    <property type="molecule type" value="Genomic_DNA"/>
</dbReference>
<gene>
    <name evidence="6" type="ORF">Poli38472_002281</name>
</gene>